<keyword evidence="4" id="KW-1185">Reference proteome</keyword>
<feature type="region of interest" description="Disordered" evidence="1">
    <location>
        <begin position="58"/>
        <end position="135"/>
    </location>
</feature>
<evidence type="ECO:0000256" key="1">
    <source>
        <dbReference type="SAM" id="MobiDB-lite"/>
    </source>
</evidence>
<evidence type="ECO:0000313" key="3">
    <source>
        <dbReference type="EMBL" id="MEK0171595.1"/>
    </source>
</evidence>
<dbReference type="EMBL" id="JBBLYY010000045">
    <property type="protein sequence ID" value="MEK0171595.1"/>
    <property type="molecule type" value="Genomic_DNA"/>
</dbReference>
<dbReference type="InterPro" id="IPR001623">
    <property type="entry name" value="DnaJ_domain"/>
</dbReference>
<sequence>MTDSPADATPYEVLGVPATADDDALRRAYRRAARESHPDLGGDAQHFRRVQLAWERIGTPAARRAYDAGSRGSFGSSGTGPFSTSGASGASGASGSSTGRPDSGRDAYAPPSARRDTRPRARSHGHPGGRSREVFLQAEREWVGLGDPIEDPYDPTLIRSAPRHIRRLLGEALAEEATASIVSDMGIGVTVWHDLDAGAEGKLDHAVLTPSGLWAVESIDWGAPVRVEHGDIVGETLAPGERPVKELVRAARAVQKQTRVRFTGRLLVVPDSAVEVDVQLVGSPKKPTALVVRRSALGQVLNGVWSPPGSVDVFEIRDRLQQTVRFV</sequence>
<protein>
    <submittedName>
        <fullName evidence="3">DnaJ domain-containing protein</fullName>
    </submittedName>
</protein>
<evidence type="ECO:0000313" key="4">
    <source>
        <dbReference type="Proteomes" id="UP001370299"/>
    </source>
</evidence>
<accession>A0ABU8Y9T3</accession>
<dbReference type="Pfam" id="PF00226">
    <property type="entry name" value="DnaJ"/>
    <property type="match status" value="1"/>
</dbReference>
<dbReference type="PANTHER" id="PTHR24074">
    <property type="entry name" value="CO-CHAPERONE PROTEIN DJLA"/>
    <property type="match status" value="1"/>
</dbReference>
<dbReference type="SUPFAM" id="SSF46565">
    <property type="entry name" value="Chaperone J-domain"/>
    <property type="match status" value="1"/>
</dbReference>
<feature type="region of interest" description="Disordered" evidence="1">
    <location>
        <begin position="1"/>
        <end position="22"/>
    </location>
</feature>
<dbReference type="SMART" id="SM00271">
    <property type="entry name" value="DnaJ"/>
    <property type="match status" value="1"/>
</dbReference>
<feature type="domain" description="J" evidence="2">
    <location>
        <begin position="9"/>
        <end position="70"/>
    </location>
</feature>
<name>A0ABU8Y9T3_9MICO</name>
<dbReference type="PROSITE" id="PS50076">
    <property type="entry name" value="DNAJ_2"/>
    <property type="match status" value="1"/>
</dbReference>
<dbReference type="PRINTS" id="PR00625">
    <property type="entry name" value="JDOMAIN"/>
</dbReference>
<gene>
    <name evidence="3" type="ORF">WMN62_08955</name>
</gene>
<dbReference type="RefSeq" id="WP_340197124.1">
    <property type="nucleotide sequence ID" value="NZ_JBBKAP010000055.1"/>
</dbReference>
<feature type="compositionally biased region" description="Low complexity" evidence="1">
    <location>
        <begin position="68"/>
        <end position="101"/>
    </location>
</feature>
<dbReference type="InterPro" id="IPR050817">
    <property type="entry name" value="DjlA_DnaK_co-chaperone"/>
</dbReference>
<organism evidence="3 4">
    <name type="scientific">Curtobacterium citreum</name>
    <dbReference type="NCBI Taxonomy" id="2036"/>
    <lineage>
        <taxon>Bacteria</taxon>
        <taxon>Bacillati</taxon>
        <taxon>Actinomycetota</taxon>
        <taxon>Actinomycetes</taxon>
        <taxon>Micrococcales</taxon>
        <taxon>Microbacteriaceae</taxon>
        <taxon>Curtobacterium</taxon>
    </lineage>
</organism>
<dbReference type="InterPro" id="IPR036869">
    <property type="entry name" value="J_dom_sf"/>
</dbReference>
<dbReference type="Proteomes" id="UP001370299">
    <property type="component" value="Unassembled WGS sequence"/>
</dbReference>
<evidence type="ECO:0000259" key="2">
    <source>
        <dbReference type="PROSITE" id="PS50076"/>
    </source>
</evidence>
<comment type="caution">
    <text evidence="3">The sequence shown here is derived from an EMBL/GenBank/DDBJ whole genome shotgun (WGS) entry which is preliminary data.</text>
</comment>
<dbReference type="Gene3D" id="1.10.287.110">
    <property type="entry name" value="DnaJ domain"/>
    <property type="match status" value="1"/>
</dbReference>
<feature type="compositionally biased region" description="Basic residues" evidence="1">
    <location>
        <begin position="120"/>
        <end position="129"/>
    </location>
</feature>
<reference evidence="3 4" key="1">
    <citation type="submission" date="2024-03" db="EMBL/GenBank/DDBJ databases">
        <title>Whole genomes of four grape xylem sap localized bacterial endophytes.</title>
        <authorList>
            <person name="Kumar G."/>
            <person name="Savka M.A."/>
        </authorList>
    </citation>
    <scope>NUCLEOTIDE SEQUENCE [LARGE SCALE GENOMIC DNA]</scope>
    <source>
        <strain evidence="3 4">RIT_GXS8</strain>
    </source>
</reference>
<proteinExistence type="predicted"/>